<keyword evidence="1" id="KW-1133">Transmembrane helix</keyword>
<accession>A0A5C8CHV1</accession>
<organism evidence="2 3">
    <name type="scientific">Brachyspira aalborgi</name>
    <dbReference type="NCBI Taxonomy" id="29522"/>
    <lineage>
        <taxon>Bacteria</taxon>
        <taxon>Pseudomonadati</taxon>
        <taxon>Spirochaetota</taxon>
        <taxon>Spirochaetia</taxon>
        <taxon>Brachyspirales</taxon>
        <taxon>Brachyspiraceae</taxon>
        <taxon>Brachyspira</taxon>
    </lineage>
</organism>
<reference evidence="2 3" key="1">
    <citation type="journal article" date="1992" name="Lakartidningen">
        <title>[Penicillin V and not amoxicillin is the first choice preparation in acute otitis].</title>
        <authorList>
            <person name="Kamme C."/>
            <person name="Lundgren K."/>
            <person name="Prellner K."/>
        </authorList>
    </citation>
    <scope>NUCLEOTIDE SEQUENCE [LARGE SCALE GENOMIC DNA]</scope>
    <source>
        <strain evidence="2 3">W1</strain>
    </source>
</reference>
<evidence type="ECO:0000313" key="3">
    <source>
        <dbReference type="Proteomes" id="UP000325116"/>
    </source>
</evidence>
<dbReference type="Proteomes" id="UP000325116">
    <property type="component" value="Unassembled WGS sequence"/>
</dbReference>
<gene>
    <name evidence="2" type="ORF">EPJ80_09535</name>
</gene>
<feature type="transmembrane region" description="Helical" evidence="1">
    <location>
        <begin position="12"/>
        <end position="30"/>
    </location>
</feature>
<dbReference type="EMBL" id="SAXT01000005">
    <property type="protein sequence ID" value="TXJ11931.1"/>
    <property type="molecule type" value="Genomic_DNA"/>
</dbReference>
<dbReference type="RefSeq" id="WP_147758798.1">
    <property type="nucleotide sequence ID" value="NZ_SAXT01000005.1"/>
</dbReference>
<sequence length="150" mass="18067">MKNFINKLKPYRNYILSLALLIGLANYFFFDYFPRQRQNRENIVEEFVKRINQSLPSRIDEITTMTKVFYFPPDEIVFNYILEGDIYFILENKDIYFTAVKENTLNDIKNNSTLLKIYKSTGKNFKFKYFSAENSNETFLNEFIIYGKEF</sequence>
<dbReference type="AlphaFoldDB" id="A0A5C8CHV1"/>
<protein>
    <submittedName>
        <fullName evidence="2">Uncharacterized protein</fullName>
    </submittedName>
</protein>
<keyword evidence="1" id="KW-0472">Membrane</keyword>
<comment type="caution">
    <text evidence="2">The sequence shown here is derived from an EMBL/GenBank/DDBJ whole genome shotgun (WGS) entry which is preliminary data.</text>
</comment>
<keyword evidence="1" id="KW-0812">Transmembrane</keyword>
<proteinExistence type="predicted"/>
<evidence type="ECO:0000256" key="1">
    <source>
        <dbReference type="SAM" id="Phobius"/>
    </source>
</evidence>
<evidence type="ECO:0000313" key="2">
    <source>
        <dbReference type="EMBL" id="TXJ11931.1"/>
    </source>
</evidence>
<name>A0A5C8CHV1_9SPIR</name>